<dbReference type="PANTHER" id="PTHR43135:SF3">
    <property type="entry name" value="ALPHA-D-RIBOSE 1-METHYLPHOSPHONATE 5-TRIPHOSPHATE DIPHOSPHATASE"/>
    <property type="match status" value="1"/>
</dbReference>
<dbReference type="GO" id="GO:0016810">
    <property type="term" value="F:hydrolase activity, acting on carbon-nitrogen (but not peptide) bonds"/>
    <property type="evidence" value="ECO:0007669"/>
    <property type="project" value="InterPro"/>
</dbReference>
<protein>
    <recommendedName>
        <fullName evidence="1">Amidohydrolase-related domain-containing protein</fullName>
    </recommendedName>
</protein>
<sequence length="1001" mass="110071">MYKKDSSTRPLLSHDVRRNNNKARLALTASALAFFGTTCVYLSNHLPAIGVTNVNTQGLSWHETNKVVSPGISIASFEQGIEKCQYSIERSEAETNTTRTRHRNPRSAAASDILIRNGHIWLGDQYLEGGDVYLKDGLIAAIGKDLQVDKHVRVLNAGGRVVTPGIIDMHSHMMVDSLNGLRGSDDTNEMTSPTTPYVRVIDAMSPTDPGLKIVASGGITTSLILPGSGNLMGGEAAVIKLRPVSTLSNQEMLIGAGVSDEDQEVVWRYMKMACGENPKGYYGAELNQMPMTRLGENYLFRRRFEEARKLLEKQDNWCDAAARIKKTFPTNDKFDEDSVTRLTDSYPEDLSLESLVALLRKQVNLNIHCYLPQDIEAMVHHSLEFDFEIGAFHHALSAWQVPEIIKRAKTNITIATFADMWGYKAEAWDQNVHAPKILDEAGIPVAFKSDHPVTNARDLMHEAQKAYHYGFNEHKALQSLTTVPANSLKLGHRIGSIDVGKDADIVIWERHPLRLGARPKHVIIDGAEMDFQKSWTKAVTEQDLVLQNVMKAETTREFDTDEERHYLPPFSESSMHLEDHGLDNPNTFTDACSQGVDSFVLRNISQIYMNSSNTLDANVSGQGLYMVVKDGQVSCMGTDCDRDHIEWPLSSPVFEMGGAVIIPGIVSMGVPLGLMEIQAEETTQDGYAKNDVTDADISKNIVRAVDGLKLNGLHLQKAYKAGVTTSVSQPMVGSDVLAGISVAFRTGVENTILDTVDALVKEEAALNFVIQHSSAMTVSKQIASIRDLLVDNIKKDPSRNVFARAVHGEIPVVVQVDDKDEIASILLIKQSIAKEHKLDVKFVILGGAESHLVAEHLYRLDVPVVLMPARCYPTSWQSRFCLTGPPVTPSTVLDVLLKNGVRVGLGSTDMDNGDARNLIWEAGWNLAHNPHLSTQDAVGLVTWNLAEIFGLIDQADGPGVLKQGRKADFVAYNSNPFEFGARVLMVNGGGHVGPTCFPKQV</sequence>
<evidence type="ECO:0000313" key="3">
    <source>
        <dbReference type="Proteomes" id="UP000603453"/>
    </source>
</evidence>
<dbReference type="Pfam" id="PF01979">
    <property type="entry name" value="Amidohydro_1"/>
    <property type="match status" value="1"/>
</dbReference>
<reference evidence="2" key="1">
    <citation type="submission" date="2020-12" db="EMBL/GenBank/DDBJ databases">
        <title>Metabolic potential, ecology and presence of endohyphal bacteria is reflected in genomic diversity of Mucoromycotina.</title>
        <authorList>
            <person name="Muszewska A."/>
            <person name="Okrasinska A."/>
            <person name="Steczkiewicz K."/>
            <person name="Drgas O."/>
            <person name="Orlowska M."/>
            <person name="Perlinska-Lenart U."/>
            <person name="Aleksandrzak-Piekarczyk T."/>
            <person name="Szatraj K."/>
            <person name="Zielenkiewicz U."/>
            <person name="Pilsyk S."/>
            <person name="Malc E."/>
            <person name="Mieczkowski P."/>
            <person name="Kruszewska J.S."/>
            <person name="Biernat P."/>
            <person name="Pawlowska J."/>
        </authorList>
    </citation>
    <scope>NUCLEOTIDE SEQUENCE</scope>
    <source>
        <strain evidence="2">WA0000017839</strain>
    </source>
</reference>
<dbReference type="AlphaFoldDB" id="A0A8H7RJV3"/>
<dbReference type="InterPro" id="IPR011059">
    <property type="entry name" value="Metal-dep_hydrolase_composite"/>
</dbReference>
<proteinExistence type="predicted"/>
<name>A0A8H7RJV3_9FUNG</name>
<dbReference type="SUPFAM" id="SSF51556">
    <property type="entry name" value="Metallo-dependent hydrolases"/>
    <property type="match status" value="2"/>
</dbReference>
<dbReference type="InterPro" id="IPR006680">
    <property type="entry name" value="Amidohydro-rel"/>
</dbReference>
<evidence type="ECO:0000259" key="1">
    <source>
        <dbReference type="Pfam" id="PF01979"/>
    </source>
</evidence>
<keyword evidence="3" id="KW-1185">Reference proteome</keyword>
<dbReference type="InterPro" id="IPR032466">
    <property type="entry name" value="Metal_Hydrolase"/>
</dbReference>
<organism evidence="2 3">
    <name type="scientific">Mucor saturninus</name>
    <dbReference type="NCBI Taxonomy" id="64648"/>
    <lineage>
        <taxon>Eukaryota</taxon>
        <taxon>Fungi</taxon>
        <taxon>Fungi incertae sedis</taxon>
        <taxon>Mucoromycota</taxon>
        <taxon>Mucoromycotina</taxon>
        <taxon>Mucoromycetes</taxon>
        <taxon>Mucorales</taxon>
        <taxon>Mucorineae</taxon>
        <taxon>Mucoraceae</taxon>
        <taxon>Mucor</taxon>
    </lineage>
</organism>
<dbReference type="Gene3D" id="3.20.20.140">
    <property type="entry name" value="Metal-dependent hydrolases"/>
    <property type="match status" value="2"/>
</dbReference>
<gene>
    <name evidence="2" type="ORF">INT47_004572</name>
</gene>
<dbReference type="SUPFAM" id="SSF51338">
    <property type="entry name" value="Composite domain of metallo-dependent hydrolases"/>
    <property type="match status" value="2"/>
</dbReference>
<dbReference type="InterPro" id="IPR051781">
    <property type="entry name" value="Metallo-dep_Hydrolase"/>
</dbReference>
<feature type="domain" description="Amidohydrolase-related" evidence="1">
    <location>
        <begin position="433"/>
        <end position="526"/>
    </location>
</feature>
<evidence type="ECO:0000313" key="2">
    <source>
        <dbReference type="EMBL" id="KAG2211885.1"/>
    </source>
</evidence>
<dbReference type="EMBL" id="JAEPRD010000007">
    <property type="protein sequence ID" value="KAG2211885.1"/>
    <property type="molecule type" value="Genomic_DNA"/>
</dbReference>
<dbReference type="OrthoDB" id="10258955at2759"/>
<accession>A0A8H7RJV3</accession>
<dbReference type="Proteomes" id="UP000603453">
    <property type="component" value="Unassembled WGS sequence"/>
</dbReference>
<dbReference type="PANTHER" id="PTHR43135">
    <property type="entry name" value="ALPHA-D-RIBOSE 1-METHYLPHOSPHONATE 5-TRIPHOSPHATE DIPHOSPHATASE"/>
    <property type="match status" value="1"/>
</dbReference>
<comment type="caution">
    <text evidence="2">The sequence shown here is derived from an EMBL/GenBank/DDBJ whole genome shotgun (WGS) entry which is preliminary data.</text>
</comment>